<dbReference type="CDD" id="cd02205">
    <property type="entry name" value="CBS_pair_SF"/>
    <property type="match status" value="2"/>
</dbReference>
<accession>A0A832ZWY6</accession>
<proteinExistence type="predicted"/>
<dbReference type="InterPro" id="IPR051257">
    <property type="entry name" value="Diverse_CBS-Domain"/>
</dbReference>
<feature type="domain" description="CBS" evidence="4">
    <location>
        <begin position="13"/>
        <end position="70"/>
    </location>
</feature>
<evidence type="ECO:0000256" key="1">
    <source>
        <dbReference type="ARBA" id="ARBA00023122"/>
    </source>
</evidence>
<evidence type="ECO:0000256" key="3">
    <source>
        <dbReference type="PROSITE-ProRule" id="PRU00703"/>
    </source>
</evidence>
<dbReference type="SMART" id="SM00116">
    <property type="entry name" value="CBS"/>
    <property type="match status" value="3"/>
</dbReference>
<reference evidence="5" key="1">
    <citation type="journal article" date="2020" name="ISME J.">
        <title>Gammaproteobacteria mediating utilization of methyl-, sulfur- and petroleum organic compounds in deep ocean hydrothermal plumes.</title>
        <authorList>
            <person name="Zhou Z."/>
            <person name="Liu Y."/>
            <person name="Pan J."/>
            <person name="Cron B.R."/>
            <person name="Toner B.M."/>
            <person name="Anantharaman K."/>
            <person name="Breier J.A."/>
            <person name="Dick G.J."/>
            <person name="Li M."/>
        </authorList>
    </citation>
    <scope>NUCLEOTIDE SEQUENCE</scope>
    <source>
        <strain evidence="5">SZUA-1523</strain>
    </source>
</reference>
<dbReference type="Gene3D" id="3.30.70.920">
    <property type="match status" value="1"/>
</dbReference>
<comment type="pathway">
    <text evidence="2">Amino-acid biosynthesis.</text>
</comment>
<dbReference type="PANTHER" id="PTHR43080:SF2">
    <property type="entry name" value="CBS DOMAIN-CONTAINING PROTEIN"/>
    <property type="match status" value="1"/>
</dbReference>
<dbReference type="InterPro" id="IPR019887">
    <property type="entry name" value="Tscrpt_reg_AsnC/Lrp_C"/>
</dbReference>
<evidence type="ECO:0000313" key="5">
    <source>
        <dbReference type="EMBL" id="HIQ24269.1"/>
    </source>
</evidence>
<dbReference type="SUPFAM" id="SSF54909">
    <property type="entry name" value="Dimeric alpha+beta barrel"/>
    <property type="match status" value="1"/>
</dbReference>
<name>A0A832ZWY6_9CREN</name>
<dbReference type="Pfam" id="PF01037">
    <property type="entry name" value="AsnC_trans_reg"/>
    <property type="match status" value="1"/>
</dbReference>
<dbReference type="Pfam" id="PF00571">
    <property type="entry name" value="CBS"/>
    <property type="match status" value="2"/>
</dbReference>
<dbReference type="PROSITE" id="PS51371">
    <property type="entry name" value="CBS"/>
    <property type="match status" value="3"/>
</dbReference>
<feature type="domain" description="CBS" evidence="4">
    <location>
        <begin position="205"/>
        <end position="263"/>
    </location>
</feature>
<dbReference type="PANTHER" id="PTHR43080">
    <property type="entry name" value="CBS DOMAIN-CONTAINING PROTEIN CBSX3, MITOCHONDRIAL"/>
    <property type="match status" value="1"/>
</dbReference>
<dbReference type="InterPro" id="IPR011008">
    <property type="entry name" value="Dimeric_a/b-barrel"/>
</dbReference>
<feature type="domain" description="CBS" evidence="4">
    <location>
        <begin position="79"/>
        <end position="139"/>
    </location>
</feature>
<organism evidence="5 6">
    <name type="scientific">Pyrodictium delaneyi</name>
    <dbReference type="NCBI Taxonomy" id="1273541"/>
    <lineage>
        <taxon>Archaea</taxon>
        <taxon>Thermoproteota</taxon>
        <taxon>Thermoprotei</taxon>
        <taxon>Desulfurococcales</taxon>
        <taxon>Pyrodictiaceae</taxon>
        <taxon>Pyrodictium</taxon>
    </lineage>
</organism>
<protein>
    <submittedName>
        <fullName evidence="5">CBS domain-containing protein</fullName>
    </submittedName>
</protein>
<sequence length="348" mass="38803">MSERLLPLVQDIMEAKRIPIAAADLSLRKAAEVMLANRATAVVTLDAEKRPSLVFSLRRLIKAVAEGIDIDKSHIAEYAVKDPVVVRLDDPVDEALKIMKKEMVRFLPVVDHRSRMHGYVEPRHVAFHLWRLIPYGAATVEAKSRNMVVMDSDATLQAAAKAMDSNGVTEVFVRKENELRILREWDFLAALVEGTNPAEARISNYARGEVIRVPADFDARAAVELMEENDVLRLVVHDKEANVVKVVTMSDLAFAALSYIEKIGLKAVALVLINVEPGRERDVAAKLAEIDEVKEVLSVPGIYDLVARIEASDVDKVADVVTHKIRGMREIRDTLTLVAVPYFRKART</sequence>
<dbReference type="EMBL" id="DQVR01000096">
    <property type="protein sequence ID" value="HIQ24269.1"/>
    <property type="molecule type" value="Genomic_DNA"/>
</dbReference>
<dbReference type="Gene3D" id="3.10.580.10">
    <property type="entry name" value="CBS-domain"/>
    <property type="match status" value="2"/>
</dbReference>
<evidence type="ECO:0000259" key="4">
    <source>
        <dbReference type="PROSITE" id="PS51371"/>
    </source>
</evidence>
<gene>
    <name evidence="5" type="ORF">EYH50_04390</name>
</gene>
<comment type="caution">
    <text evidence="5">The sequence shown here is derived from an EMBL/GenBank/DDBJ whole genome shotgun (WGS) entry which is preliminary data.</text>
</comment>
<keyword evidence="1 3" id="KW-0129">CBS domain</keyword>
<dbReference type="InterPro" id="IPR046342">
    <property type="entry name" value="CBS_dom_sf"/>
</dbReference>
<evidence type="ECO:0000313" key="6">
    <source>
        <dbReference type="Proteomes" id="UP000600071"/>
    </source>
</evidence>
<dbReference type="Proteomes" id="UP000600071">
    <property type="component" value="Unassembled WGS sequence"/>
</dbReference>
<dbReference type="InterPro" id="IPR000644">
    <property type="entry name" value="CBS_dom"/>
</dbReference>
<dbReference type="AlphaFoldDB" id="A0A832ZWY6"/>
<dbReference type="SUPFAM" id="SSF54631">
    <property type="entry name" value="CBS-domain pair"/>
    <property type="match status" value="2"/>
</dbReference>
<evidence type="ECO:0000256" key="2">
    <source>
        <dbReference type="ARBA" id="ARBA00029440"/>
    </source>
</evidence>